<dbReference type="Pfam" id="PF00520">
    <property type="entry name" value="Ion_trans"/>
    <property type="match status" value="1"/>
</dbReference>
<dbReference type="AlphaFoldDB" id="A0AB34J8J0"/>
<reference evidence="7 8" key="1">
    <citation type="journal article" date="2024" name="Science">
        <title>Giant polyketide synthase enzymes in the biosynthesis of giant marine polyether toxins.</title>
        <authorList>
            <person name="Fallon T.R."/>
            <person name="Shende V.V."/>
            <person name="Wierzbicki I.H."/>
            <person name="Pendleton A.L."/>
            <person name="Watervoot N.F."/>
            <person name="Auber R.P."/>
            <person name="Gonzalez D.J."/>
            <person name="Wisecaver J.H."/>
            <person name="Moore B.S."/>
        </authorList>
    </citation>
    <scope>NUCLEOTIDE SEQUENCE [LARGE SCALE GENOMIC DNA]</scope>
    <source>
        <strain evidence="7 8">12B1</strain>
    </source>
</reference>
<dbReference type="InterPro" id="IPR051413">
    <property type="entry name" value="K/Na_HCN_channel"/>
</dbReference>
<dbReference type="SUPFAM" id="SSF81324">
    <property type="entry name" value="Voltage-gated potassium channels"/>
    <property type="match status" value="1"/>
</dbReference>
<comment type="subcellular location">
    <subcellularLocation>
        <location evidence="1">Membrane</location>
        <topology evidence="1">Multi-pass membrane protein</topology>
    </subcellularLocation>
</comment>
<dbReference type="InterPro" id="IPR005821">
    <property type="entry name" value="Ion_trans_dom"/>
</dbReference>
<keyword evidence="8" id="KW-1185">Reference proteome</keyword>
<dbReference type="GO" id="GO:0003254">
    <property type="term" value="P:regulation of membrane depolarization"/>
    <property type="evidence" value="ECO:0007669"/>
    <property type="project" value="TreeGrafter"/>
</dbReference>
<keyword evidence="3" id="KW-1133">Transmembrane helix</keyword>
<organism evidence="7 8">
    <name type="scientific">Prymnesium parvum</name>
    <name type="common">Toxic golden alga</name>
    <dbReference type="NCBI Taxonomy" id="97485"/>
    <lineage>
        <taxon>Eukaryota</taxon>
        <taxon>Haptista</taxon>
        <taxon>Haptophyta</taxon>
        <taxon>Prymnesiophyceae</taxon>
        <taxon>Prymnesiales</taxon>
        <taxon>Prymnesiaceae</taxon>
        <taxon>Prymnesium</taxon>
    </lineage>
</organism>
<comment type="caution">
    <text evidence="7">The sequence shown here is derived from an EMBL/GenBank/DDBJ whole genome shotgun (WGS) entry which is preliminary data.</text>
</comment>
<keyword evidence="2" id="KW-0812">Transmembrane</keyword>
<evidence type="ECO:0000256" key="3">
    <source>
        <dbReference type="ARBA" id="ARBA00022989"/>
    </source>
</evidence>
<sequence>MAAVTSRRPSMTAASERSSLRSNESAHTPRPPSCATNGAPRSVVSLSELSAMPHAVQLHDGTPEEMVVLDPVDDDRFTRKLERRTSVVVRADHSATGCARCVVHPHSDLRLAWDLVSALFLLYNMVVVPFRLCFDSFSECPQAAWLFEAVVDWFFVADVVLNFRTGIFLHGDSGAVSTSCREIARKYARTWLSIDVASSVPLDFIVSLSFNGCGGGGTNTSGEEFDALKLLRGLRLAKLLKLLRLLRLSRLLDQLQDHVPINTIVSKARRRRTTTSTRTPSRAPRAARGCTR</sequence>
<accession>A0AB34J8J0</accession>
<proteinExistence type="predicted"/>
<dbReference type="GO" id="GO:0035725">
    <property type="term" value="P:sodium ion transmembrane transport"/>
    <property type="evidence" value="ECO:0007669"/>
    <property type="project" value="TreeGrafter"/>
</dbReference>
<protein>
    <recommendedName>
        <fullName evidence="6">Ion transport domain-containing protein</fullName>
    </recommendedName>
</protein>
<gene>
    <name evidence="7" type="ORF">AB1Y20_002241</name>
</gene>
<keyword evidence="4" id="KW-0472">Membrane</keyword>
<evidence type="ECO:0000256" key="2">
    <source>
        <dbReference type="ARBA" id="ARBA00022692"/>
    </source>
</evidence>
<evidence type="ECO:0000256" key="4">
    <source>
        <dbReference type="ARBA" id="ARBA00023136"/>
    </source>
</evidence>
<dbReference type="PANTHER" id="PTHR45689:SF5">
    <property type="entry name" value="I[[H]] CHANNEL, ISOFORM E"/>
    <property type="match status" value="1"/>
</dbReference>
<dbReference type="EMBL" id="JBGBPQ010000011">
    <property type="protein sequence ID" value="KAL1515622.1"/>
    <property type="molecule type" value="Genomic_DNA"/>
</dbReference>
<feature type="region of interest" description="Disordered" evidence="5">
    <location>
        <begin position="1"/>
        <end position="39"/>
    </location>
</feature>
<dbReference type="GO" id="GO:0005249">
    <property type="term" value="F:voltage-gated potassium channel activity"/>
    <property type="evidence" value="ECO:0007669"/>
    <property type="project" value="TreeGrafter"/>
</dbReference>
<evidence type="ECO:0000313" key="8">
    <source>
        <dbReference type="Proteomes" id="UP001515480"/>
    </source>
</evidence>
<feature type="compositionally biased region" description="Polar residues" evidence="5">
    <location>
        <begin position="7"/>
        <end position="26"/>
    </location>
</feature>
<evidence type="ECO:0000313" key="7">
    <source>
        <dbReference type="EMBL" id="KAL1515622.1"/>
    </source>
</evidence>
<dbReference type="GO" id="GO:0098855">
    <property type="term" value="C:HCN channel complex"/>
    <property type="evidence" value="ECO:0007669"/>
    <property type="project" value="TreeGrafter"/>
</dbReference>
<feature type="compositionally biased region" description="Low complexity" evidence="5">
    <location>
        <begin position="274"/>
        <end position="292"/>
    </location>
</feature>
<evidence type="ECO:0000259" key="6">
    <source>
        <dbReference type="Pfam" id="PF00520"/>
    </source>
</evidence>
<dbReference type="Gene3D" id="1.10.287.70">
    <property type="match status" value="1"/>
</dbReference>
<evidence type="ECO:0000256" key="5">
    <source>
        <dbReference type="SAM" id="MobiDB-lite"/>
    </source>
</evidence>
<dbReference type="PANTHER" id="PTHR45689">
    <property type="entry name" value="I[[H]] CHANNEL, ISOFORM E"/>
    <property type="match status" value="1"/>
</dbReference>
<dbReference type="Proteomes" id="UP001515480">
    <property type="component" value="Unassembled WGS sequence"/>
</dbReference>
<evidence type="ECO:0000256" key="1">
    <source>
        <dbReference type="ARBA" id="ARBA00004141"/>
    </source>
</evidence>
<feature type="domain" description="Ion transport" evidence="6">
    <location>
        <begin position="112"/>
        <end position="246"/>
    </location>
</feature>
<name>A0AB34J8J0_PRYPA</name>
<feature type="region of interest" description="Disordered" evidence="5">
    <location>
        <begin position="269"/>
        <end position="292"/>
    </location>
</feature>